<reference evidence="1" key="1">
    <citation type="submission" date="2018-04" db="EMBL/GenBank/DDBJ databases">
        <title>Transcriptome assembly of Sipha flava.</title>
        <authorList>
            <person name="Scully E.D."/>
            <person name="Geib S.M."/>
            <person name="Palmer N.A."/>
            <person name="Koch K."/>
            <person name="Bradshaw J."/>
            <person name="Heng-Moss T."/>
            <person name="Sarath G."/>
        </authorList>
    </citation>
    <scope>NUCLEOTIDE SEQUENCE</scope>
</reference>
<organism evidence="1">
    <name type="scientific">Sipha flava</name>
    <name type="common">yellow sugarcane aphid</name>
    <dbReference type="NCBI Taxonomy" id="143950"/>
    <lineage>
        <taxon>Eukaryota</taxon>
        <taxon>Metazoa</taxon>
        <taxon>Ecdysozoa</taxon>
        <taxon>Arthropoda</taxon>
        <taxon>Hexapoda</taxon>
        <taxon>Insecta</taxon>
        <taxon>Pterygota</taxon>
        <taxon>Neoptera</taxon>
        <taxon>Paraneoptera</taxon>
        <taxon>Hemiptera</taxon>
        <taxon>Sternorrhyncha</taxon>
        <taxon>Aphidomorpha</taxon>
        <taxon>Aphidoidea</taxon>
        <taxon>Aphididae</taxon>
        <taxon>Sipha</taxon>
    </lineage>
</organism>
<dbReference type="GeneID" id="112691143"/>
<dbReference type="Proteomes" id="UP000694846">
    <property type="component" value="Unplaced"/>
</dbReference>
<reference evidence="3" key="2">
    <citation type="submission" date="2025-04" db="UniProtKB">
        <authorList>
            <consortium name="RefSeq"/>
        </authorList>
    </citation>
    <scope>IDENTIFICATION</scope>
    <source>
        <tissue evidence="3">Whole body</tissue>
    </source>
</reference>
<dbReference type="AlphaFoldDB" id="A0A2S2QCX3"/>
<sequence length="155" mass="18356">MAIIDIQCILGVNNKYFIKEMSIVDIESLAIQHWIFKHTSIKQDTKSQSVNRWLMRYYHEIPLEYGDVDYGELNEILKSLKFDCIYVKGLQKQQILQKFISNITIINLEDLECPRLNQLQTDNTLPRCIYHKDSSSKQCTLYKVFALHKWLVNKL</sequence>
<evidence type="ECO:0000313" key="1">
    <source>
        <dbReference type="EMBL" id="MBY75587.1"/>
    </source>
</evidence>
<dbReference type="OrthoDB" id="6615313at2759"/>
<evidence type="ECO:0000313" key="3">
    <source>
        <dbReference type="RefSeq" id="XP_025421082.1"/>
    </source>
</evidence>
<keyword evidence="2" id="KW-1185">Reference proteome</keyword>
<evidence type="ECO:0000313" key="2">
    <source>
        <dbReference type="Proteomes" id="UP000694846"/>
    </source>
</evidence>
<gene>
    <name evidence="3" type="primary">LOC112691143</name>
    <name evidence="1" type="ORF">g.158186</name>
</gene>
<protein>
    <submittedName>
        <fullName evidence="3">Uncharacterized protein LOC112691143</fullName>
    </submittedName>
</protein>
<name>A0A2S2QCX3_9HEMI</name>
<dbReference type="RefSeq" id="XP_025421082.1">
    <property type="nucleotide sequence ID" value="XM_025565297.1"/>
</dbReference>
<accession>A0A2S2QCX3</accession>
<proteinExistence type="predicted"/>
<dbReference type="EMBL" id="GGMS01006384">
    <property type="protein sequence ID" value="MBY75587.1"/>
    <property type="molecule type" value="Transcribed_RNA"/>
</dbReference>